<dbReference type="InterPro" id="IPR048327">
    <property type="entry name" value="Dyp_perox_N"/>
</dbReference>
<dbReference type="InterPro" id="IPR048328">
    <property type="entry name" value="Dyp_perox_C"/>
</dbReference>
<evidence type="ECO:0000256" key="5">
    <source>
        <dbReference type="ARBA" id="ARBA00023004"/>
    </source>
</evidence>
<keyword evidence="3" id="KW-0479">Metal-binding</keyword>
<dbReference type="GO" id="GO:0020037">
    <property type="term" value="F:heme binding"/>
    <property type="evidence" value="ECO:0007669"/>
    <property type="project" value="InterPro"/>
</dbReference>
<keyword evidence="5" id="KW-0408">Iron</keyword>
<dbReference type="Pfam" id="PF20628">
    <property type="entry name" value="Dyp_perox_C"/>
    <property type="match status" value="1"/>
</dbReference>
<dbReference type="PANTHER" id="PTHR30521">
    <property type="entry name" value="DEFERROCHELATASE/PEROXIDASE"/>
    <property type="match status" value="1"/>
</dbReference>
<organism evidence="9 10">
    <name type="scientific">Neptuniibacter caesariensis</name>
    <dbReference type="NCBI Taxonomy" id="207954"/>
    <lineage>
        <taxon>Bacteria</taxon>
        <taxon>Pseudomonadati</taxon>
        <taxon>Pseudomonadota</taxon>
        <taxon>Gammaproteobacteria</taxon>
        <taxon>Oceanospirillales</taxon>
        <taxon>Oceanospirillaceae</taxon>
        <taxon>Neptuniibacter</taxon>
    </lineage>
</organism>
<comment type="similarity">
    <text evidence="6">Belongs to the DyP-type peroxidase family.</text>
</comment>
<evidence type="ECO:0000259" key="7">
    <source>
        <dbReference type="Pfam" id="PF04261"/>
    </source>
</evidence>
<dbReference type="EMBL" id="AAOW01000003">
    <property type="protein sequence ID" value="EAR62476.1"/>
    <property type="molecule type" value="Genomic_DNA"/>
</dbReference>
<dbReference type="PROSITE" id="PS51404">
    <property type="entry name" value="DYP_PEROXIDASE"/>
    <property type="match status" value="1"/>
</dbReference>
<keyword evidence="2" id="KW-0575">Peroxidase</keyword>
<feature type="domain" description="Dyp-type peroxidase N-terminal" evidence="7">
    <location>
        <begin position="5"/>
        <end position="136"/>
    </location>
</feature>
<comment type="cofactor">
    <cofactor evidence="1">
        <name>heme b</name>
        <dbReference type="ChEBI" id="CHEBI:60344"/>
    </cofactor>
</comment>
<dbReference type="OrthoDB" id="3251355at2"/>
<dbReference type="PANTHER" id="PTHR30521:SF0">
    <property type="entry name" value="DYP-TYPE PEROXIDASE FAMILY PROTEIN"/>
    <property type="match status" value="1"/>
</dbReference>
<gene>
    <name evidence="9" type="ORF">MED92_15603</name>
</gene>
<name>A0A7U8C8B7_NEPCE</name>
<dbReference type="SUPFAM" id="SSF54909">
    <property type="entry name" value="Dimeric alpha+beta barrel"/>
    <property type="match status" value="1"/>
</dbReference>
<evidence type="ECO:0000256" key="3">
    <source>
        <dbReference type="ARBA" id="ARBA00022723"/>
    </source>
</evidence>
<reference evidence="9 10" key="1">
    <citation type="submission" date="2006-02" db="EMBL/GenBank/DDBJ databases">
        <authorList>
            <person name="Pinhassi J."/>
            <person name="Pedros-Alio C."/>
            <person name="Ferriera S."/>
            <person name="Johnson J."/>
            <person name="Kravitz S."/>
            <person name="Halpern A."/>
            <person name="Remington K."/>
            <person name="Beeson K."/>
            <person name="Tran B."/>
            <person name="Rogers Y.-H."/>
            <person name="Friedman R."/>
            <person name="Venter J.C."/>
        </authorList>
    </citation>
    <scope>NUCLEOTIDE SEQUENCE [LARGE SCALE GENOMIC DNA]</scope>
    <source>
        <strain evidence="9 10">MED92</strain>
    </source>
</reference>
<dbReference type="NCBIfam" id="TIGR01413">
    <property type="entry name" value="Dyp_perox_fam"/>
    <property type="match status" value="1"/>
</dbReference>
<evidence type="ECO:0000313" key="10">
    <source>
        <dbReference type="Proteomes" id="UP000002171"/>
    </source>
</evidence>
<evidence type="ECO:0000256" key="6">
    <source>
        <dbReference type="ARBA" id="ARBA00025737"/>
    </source>
</evidence>
<sequence length="306" mass="33849">MALYQTGIVADANPAALFLTFNQTRSDGAQEKVKAVLSKIPALELLFNQSNPGANLHIVAAIGSAYWSQLNLTGVPSELQPFPSLENGEMIAPNTPVDLLFHIRSERKDLNFMLAQRLTTELGDAVELVEEVEGFRYLDSRDLTGFVDGTENPEGENRINVAVVGEEDPDFAGGSYIHLQRYVHNMPFWNKQPLKTQEDTIGRTKADNVEYASAAKAMTAHTKRTSLKDEQGRSIEILRHSMPYGDTRECGLLFASYCRSPENFTLMLKSMIEGDGSGHCDHLLKYTRAVTGQAFFAPSVAFLESL</sequence>
<evidence type="ECO:0000256" key="2">
    <source>
        <dbReference type="ARBA" id="ARBA00022559"/>
    </source>
</evidence>
<keyword evidence="4" id="KW-0560">Oxidoreductase</keyword>
<dbReference type="RefSeq" id="WP_007020786.1">
    <property type="nucleotide sequence ID" value="NZ_CH724125.1"/>
</dbReference>
<dbReference type="GO" id="GO:0005829">
    <property type="term" value="C:cytosol"/>
    <property type="evidence" value="ECO:0007669"/>
    <property type="project" value="TreeGrafter"/>
</dbReference>
<dbReference type="GO" id="GO:0046872">
    <property type="term" value="F:metal ion binding"/>
    <property type="evidence" value="ECO:0007669"/>
    <property type="project" value="UniProtKB-KW"/>
</dbReference>
<evidence type="ECO:0000259" key="8">
    <source>
        <dbReference type="Pfam" id="PF20628"/>
    </source>
</evidence>
<dbReference type="Pfam" id="PF04261">
    <property type="entry name" value="Dyp_perox_N"/>
    <property type="match status" value="1"/>
</dbReference>
<dbReference type="GO" id="GO:0004601">
    <property type="term" value="F:peroxidase activity"/>
    <property type="evidence" value="ECO:0007669"/>
    <property type="project" value="UniProtKB-KW"/>
</dbReference>
<dbReference type="AlphaFoldDB" id="A0A7U8C8B7"/>
<accession>A0A7U8C8B7</accession>
<proteinExistence type="inferred from homology"/>
<evidence type="ECO:0000256" key="4">
    <source>
        <dbReference type="ARBA" id="ARBA00023002"/>
    </source>
</evidence>
<dbReference type="InterPro" id="IPR006314">
    <property type="entry name" value="Dyp_peroxidase"/>
</dbReference>
<protein>
    <submittedName>
        <fullName evidence="9">Putative melanin biosynthesis protein TyrA</fullName>
    </submittedName>
</protein>
<dbReference type="Proteomes" id="UP000002171">
    <property type="component" value="Unassembled WGS sequence"/>
</dbReference>
<evidence type="ECO:0000313" key="9">
    <source>
        <dbReference type="EMBL" id="EAR62476.1"/>
    </source>
</evidence>
<evidence type="ECO:0000256" key="1">
    <source>
        <dbReference type="ARBA" id="ARBA00001970"/>
    </source>
</evidence>
<comment type="caution">
    <text evidence="9">The sequence shown here is derived from an EMBL/GenBank/DDBJ whole genome shotgun (WGS) entry which is preliminary data.</text>
</comment>
<feature type="domain" description="Dyp-type peroxidase C-terminal" evidence="8">
    <location>
        <begin position="139"/>
        <end position="301"/>
    </location>
</feature>
<dbReference type="InterPro" id="IPR011008">
    <property type="entry name" value="Dimeric_a/b-barrel"/>
</dbReference>
<keyword evidence="10" id="KW-1185">Reference proteome</keyword>